<keyword evidence="2" id="KW-0378">Hydrolase</keyword>
<evidence type="ECO:0000313" key="3">
    <source>
        <dbReference type="Proteomes" id="UP000199021"/>
    </source>
</evidence>
<keyword evidence="2" id="KW-0255">Endonuclease</keyword>
<reference evidence="3" key="1">
    <citation type="submission" date="2016-10" db="EMBL/GenBank/DDBJ databases">
        <authorList>
            <person name="Varghese N."/>
            <person name="Submissions S."/>
        </authorList>
    </citation>
    <scope>NUCLEOTIDE SEQUENCE [LARGE SCALE GENOMIC DNA]</scope>
    <source>
        <strain evidence="3">DSM 24740</strain>
    </source>
</reference>
<dbReference type="STRING" id="478744.SAMN05444359_10854"/>
<proteinExistence type="predicted"/>
<dbReference type="RefSeq" id="WP_090167433.1">
    <property type="nucleotide sequence ID" value="NZ_FOFB01000008.1"/>
</dbReference>
<dbReference type="PANTHER" id="PTHR33877:SF1">
    <property type="entry name" value="TYPE IV METHYL-DIRECTED RESTRICTION ENZYME ECOKMCRA"/>
    <property type="match status" value="1"/>
</dbReference>
<protein>
    <submittedName>
        <fullName evidence="2">HNH endonuclease</fullName>
    </submittedName>
</protein>
<dbReference type="InterPro" id="IPR052892">
    <property type="entry name" value="NA-targeting_endonuclease"/>
</dbReference>
<dbReference type="GO" id="GO:0003676">
    <property type="term" value="F:nucleic acid binding"/>
    <property type="evidence" value="ECO:0007669"/>
    <property type="project" value="InterPro"/>
</dbReference>
<dbReference type="GO" id="GO:0008270">
    <property type="term" value="F:zinc ion binding"/>
    <property type="evidence" value="ECO:0007669"/>
    <property type="project" value="InterPro"/>
</dbReference>
<dbReference type="Gene3D" id="1.10.30.50">
    <property type="match status" value="1"/>
</dbReference>
<accession>A0A1H9F200</accession>
<evidence type="ECO:0000313" key="2">
    <source>
        <dbReference type="EMBL" id="SEQ32000.1"/>
    </source>
</evidence>
<dbReference type="SMART" id="SM00507">
    <property type="entry name" value="HNHc"/>
    <property type="match status" value="1"/>
</dbReference>
<dbReference type="InterPro" id="IPR003615">
    <property type="entry name" value="HNH_nuc"/>
</dbReference>
<sequence length="139" mass="15574">MSKTYIPQILRRQIRAAAGECCEYCLVPEAVAFASFHIDHIISEKQGGATSYPNLALACRPCNISKGASIVAYSGEWDEFTRLYHPRQDRWADHFELLESGLIKPLSRIAYGTLKIMGINDDARVTERGSLLERGIIVM</sequence>
<dbReference type="CDD" id="cd00085">
    <property type="entry name" value="HNHc"/>
    <property type="match status" value="1"/>
</dbReference>
<evidence type="ECO:0000259" key="1">
    <source>
        <dbReference type="SMART" id="SM00507"/>
    </source>
</evidence>
<name>A0A1H9F200_9BACT</name>
<keyword evidence="2" id="KW-0540">Nuclease</keyword>
<dbReference type="Proteomes" id="UP000199021">
    <property type="component" value="Unassembled WGS sequence"/>
</dbReference>
<dbReference type="Pfam" id="PF01844">
    <property type="entry name" value="HNH"/>
    <property type="match status" value="1"/>
</dbReference>
<dbReference type="InterPro" id="IPR002711">
    <property type="entry name" value="HNH"/>
</dbReference>
<dbReference type="OrthoDB" id="963483at2"/>
<keyword evidence="3" id="KW-1185">Reference proteome</keyword>
<dbReference type="InParanoid" id="A0A1H9F200"/>
<dbReference type="EMBL" id="FOFB01000008">
    <property type="protein sequence ID" value="SEQ32000.1"/>
    <property type="molecule type" value="Genomic_DNA"/>
</dbReference>
<dbReference type="GO" id="GO:0004519">
    <property type="term" value="F:endonuclease activity"/>
    <property type="evidence" value="ECO:0007669"/>
    <property type="project" value="UniProtKB-KW"/>
</dbReference>
<gene>
    <name evidence="2" type="ORF">SAMN05444359_10854</name>
</gene>
<organism evidence="2 3">
    <name type="scientific">Neolewinella agarilytica</name>
    <dbReference type="NCBI Taxonomy" id="478744"/>
    <lineage>
        <taxon>Bacteria</taxon>
        <taxon>Pseudomonadati</taxon>
        <taxon>Bacteroidota</taxon>
        <taxon>Saprospiria</taxon>
        <taxon>Saprospirales</taxon>
        <taxon>Lewinellaceae</taxon>
        <taxon>Neolewinella</taxon>
    </lineage>
</organism>
<dbReference type="AlphaFoldDB" id="A0A1H9F200"/>
<feature type="domain" description="HNH nuclease" evidence="1">
    <location>
        <begin position="9"/>
        <end position="64"/>
    </location>
</feature>
<dbReference type="PANTHER" id="PTHR33877">
    <property type="entry name" value="SLL1193 PROTEIN"/>
    <property type="match status" value="1"/>
</dbReference>